<protein>
    <recommendedName>
        <fullName evidence="3">Lysine--tRNA ligase</fullName>
    </recommendedName>
</protein>
<gene>
    <name evidence="1" type="ORF">COU00_01155</name>
</gene>
<proteinExistence type="predicted"/>
<evidence type="ECO:0000313" key="1">
    <source>
        <dbReference type="EMBL" id="PIT94054.1"/>
    </source>
</evidence>
<name>A0A2M6WMU6_9BACT</name>
<dbReference type="EMBL" id="PFAS01000014">
    <property type="protein sequence ID" value="PIT94054.1"/>
    <property type="molecule type" value="Genomic_DNA"/>
</dbReference>
<accession>A0A2M6WMU6</accession>
<organism evidence="1 2">
    <name type="scientific">Candidatus Falkowbacteria bacterium CG10_big_fil_rev_8_21_14_0_10_43_11</name>
    <dbReference type="NCBI Taxonomy" id="1974568"/>
    <lineage>
        <taxon>Bacteria</taxon>
        <taxon>Candidatus Falkowiibacteriota</taxon>
    </lineage>
</organism>
<evidence type="ECO:0008006" key="3">
    <source>
        <dbReference type="Google" id="ProtNLM"/>
    </source>
</evidence>
<dbReference type="AlphaFoldDB" id="A0A2M6WMU6"/>
<reference evidence="2" key="1">
    <citation type="submission" date="2017-09" db="EMBL/GenBank/DDBJ databases">
        <title>Depth-based differentiation of microbial function through sediment-hosted aquifers and enrichment of novel symbionts in the deep terrestrial subsurface.</title>
        <authorList>
            <person name="Probst A.J."/>
            <person name="Ladd B."/>
            <person name="Jarett J.K."/>
            <person name="Geller-Mcgrath D.E."/>
            <person name="Sieber C.M.K."/>
            <person name="Emerson J.B."/>
            <person name="Anantharaman K."/>
            <person name="Thomas B.C."/>
            <person name="Malmstrom R."/>
            <person name="Stieglmeier M."/>
            <person name="Klingl A."/>
            <person name="Woyke T."/>
            <person name="Ryan C.M."/>
            <person name="Banfield J.F."/>
        </authorList>
    </citation>
    <scope>NUCLEOTIDE SEQUENCE [LARGE SCALE GENOMIC DNA]</scope>
</reference>
<evidence type="ECO:0000313" key="2">
    <source>
        <dbReference type="Proteomes" id="UP000229335"/>
    </source>
</evidence>
<comment type="caution">
    <text evidence="1">The sequence shown here is derived from an EMBL/GenBank/DDBJ whole genome shotgun (WGS) entry which is preliminary data.</text>
</comment>
<sequence>MQQQSKQSAPINSSAGKRNEYEDRLKKLELLKQTGVNPYPAKIERDFTIGDVLNWQSRRIKF</sequence>
<dbReference type="Proteomes" id="UP000229335">
    <property type="component" value="Unassembled WGS sequence"/>
</dbReference>